<dbReference type="eggNOG" id="COG1040">
    <property type="taxonomic scope" value="Bacteria"/>
</dbReference>
<reference evidence="2 3" key="1">
    <citation type="submission" date="2013-09" db="EMBL/GenBank/DDBJ databases">
        <authorList>
            <person name="Durkin A.S."/>
            <person name="Haft D.R."/>
            <person name="McCorrison J."/>
            <person name="Torralba M."/>
            <person name="Gillis M."/>
            <person name="Haft D.H."/>
            <person name="Methe B."/>
            <person name="Sutton G."/>
            <person name="Nelson K.E."/>
        </authorList>
    </citation>
    <scope>NUCLEOTIDE SEQUENCE [LARGE SCALE GENOMIC DNA]</scope>
    <source>
        <strain evidence="2 3">BV3C16-1</strain>
    </source>
</reference>
<comment type="caution">
    <text evidence="2">The sequence shown here is derived from an EMBL/GenBank/DDBJ whole genome shotgun (WGS) entry which is preliminary data.</text>
</comment>
<dbReference type="RefSeq" id="WP_023054340.1">
    <property type="nucleotide sequence ID" value="NZ_AWXA01000051.1"/>
</dbReference>
<dbReference type="Proteomes" id="UP000017090">
    <property type="component" value="Unassembled WGS sequence"/>
</dbReference>
<organism evidence="2 3">
    <name type="scientific">Megasphaera vaginalis</name>
    <name type="common">ex Srinivasan et al. 2021</name>
    <dbReference type="NCBI Taxonomy" id="1111454"/>
    <lineage>
        <taxon>Bacteria</taxon>
        <taxon>Bacillati</taxon>
        <taxon>Bacillota</taxon>
        <taxon>Negativicutes</taxon>
        <taxon>Veillonellales</taxon>
        <taxon>Veillonellaceae</taxon>
        <taxon>Megasphaera</taxon>
    </lineage>
</organism>
<dbReference type="InterPro" id="IPR051910">
    <property type="entry name" value="ComF/GntX_DNA_util-trans"/>
</dbReference>
<dbReference type="EMBL" id="AWXA01000051">
    <property type="protein sequence ID" value="ERT57836.1"/>
    <property type="molecule type" value="Genomic_DNA"/>
</dbReference>
<evidence type="ECO:0000259" key="1">
    <source>
        <dbReference type="Pfam" id="PF18912"/>
    </source>
</evidence>
<dbReference type="InterPro" id="IPR029057">
    <property type="entry name" value="PRTase-like"/>
</dbReference>
<proteinExistence type="predicted"/>
<dbReference type="OrthoDB" id="9779910at2"/>
<protein>
    <recommendedName>
        <fullName evidence="1">Double zinc ribbon domain-containing protein</fullName>
    </recommendedName>
</protein>
<dbReference type="PATRIC" id="fig|1111454.3.peg.1845"/>
<evidence type="ECO:0000313" key="2">
    <source>
        <dbReference type="EMBL" id="ERT57836.1"/>
    </source>
</evidence>
<keyword evidence="3" id="KW-1185">Reference proteome</keyword>
<dbReference type="PANTHER" id="PTHR47505">
    <property type="entry name" value="DNA UTILIZATION PROTEIN YHGH"/>
    <property type="match status" value="1"/>
</dbReference>
<dbReference type="AlphaFoldDB" id="U7UEV7"/>
<accession>U7UEV7</accession>
<dbReference type="STRING" id="1111454.HMPREF1250_1165"/>
<feature type="domain" description="Double zinc ribbon" evidence="1">
    <location>
        <begin position="7"/>
        <end position="37"/>
    </location>
</feature>
<dbReference type="InterPro" id="IPR044005">
    <property type="entry name" value="DZR_2"/>
</dbReference>
<evidence type="ECO:0000313" key="3">
    <source>
        <dbReference type="Proteomes" id="UP000017090"/>
    </source>
</evidence>
<gene>
    <name evidence="2" type="ORF">HMPREF1250_1165</name>
</gene>
<name>U7UEV7_9FIRM</name>
<dbReference type="PANTHER" id="PTHR47505:SF1">
    <property type="entry name" value="DNA UTILIZATION PROTEIN YHGH"/>
    <property type="match status" value="1"/>
</dbReference>
<dbReference type="Pfam" id="PF18912">
    <property type="entry name" value="DZR_2"/>
    <property type="match status" value="1"/>
</dbReference>
<dbReference type="SUPFAM" id="SSF53271">
    <property type="entry name" value="PRTase-like"/>
    <property type="match status" value="1"/>
</dbReference>
<sequence length="195" mass="22968">MDLKNQFLNILFPPRCPGCGCTVSRHGDWCPNCFNRLWQPRLIDGSRRQRQLDGCYCLMQYRGAMRRILQALKYDRAFQYEAACHTVLQRVPWAERLQDVDVVMPVPLAAEKELNRTFNQSTVIFRAWAETRWPWCDGLLRLRETQAQWRLTRAEREANSKKAFAVKETVSVDGRTILLVEQRCLGLIQYWKRCA</sequence>